<keyword evidence="2" id="KW-1185">Reference proteome</keyword>
<dbReference type="Proteomes" id="UP000272560">
    <property type="component" value="Unassembled WGS sequence"/>
</dbReference>
<dbReference type="InterPro" id="IPR012467">
    <property type="entry name" value="DUF1684"/>
</dbReference>
<dbReference type="AlphaFoldDB" id="A0A3A5MD60"/>
<evidence type="ECO:0000313" key="2">
    <source>
        <dbReference type="Proteomes" id="UP000272560"/>
    </source>
</evidence>
<accession>A0A3A5MD60</accession>
<dbReference type="PANTHER" id="PTHR41913">
    <property type="entry name" value="DUF1684 DOMAIN-CONTAINING PROTEIN"/>
    <property type="match status" value="1"/>
</dbReference>
<organism evidence="1 2">
    <name type="scientific">Arthrobacter cheniae</name>
    <dbReference type="NCBI Taxonomy" id="1258888"/>
    <lineage>
        <taxon>Bacteria</taxon>
        <taxon>Bacillati</taxon>
        <taxon>Actinomycetota</taxon>
        <taxon>Actinomycetes</taxon>
        <taxon>Micrococcales</taxon>
        <taxon>Micrococcaceae</taxon>
        <taxon>Arthrobacter</taxon>
    </lineage>
</organism>
<protein>
    <submittedName>
        <fullName evidence="1">DUF1684 domain-containing protein</fullName>
    </submittedName>
</protein>
<proteinExistence type="predicted"/>
<evidence type="ECO:0000313" key="1">
    <source>
        <dbReference type="EMBL" id="RJT83519.1"/>
    </source>
</evidence>
<dbReference type="RefSeq" id="WP_120147607.1">
    <property type="nucleotide sequence ID" value="NZ_QZVT01000001.1"/>
</dbReference>
<dbReference type="PANTHER" id="PTHR41913:SF1">
    <property type="entry name" value="DUF1684 DOMAIN-CONTAINING PROTEIN"/>
    <property type="match status" value="1"/>
</dbReference>
<reference evidence="1 2" key="1">
    <citation type="submission" date="2018-09" db="EMBL/GenBank/DDBJ databases">
        <title>Novel species of Arthrobacter.</title>
        <authorList>
            <person name="Liu Q."/>
            <person name="Xin Y.-H."/>
        </authorList>
    </citation>
    <scope>NUCLEOTIDE SEQUENCE [LARGE SCALE GENOMIC DNA]</scope>
    <source>
        <strain evidence="1 2">Hz2</strain>
    </source>
</reference>
<name>A0A3A5MD60_9MICC</name>
<dbReference type="Pfam" id="PF07920">
    <property type="entry name" value="DUF1684"/>
    <property type="match status" value="1"/>
</dbReference>
<dbReference type="EMBL" id="QZVT01000001">
    <property type="protein sequence ID" value="RJT83519.1"/>
    <property type="molecule type" value="Genomic_DNA"/>
</dbReference>
<sequence length="272" mass="29705">MSTTTRTAEEEWLRFREAREAALAESHGWLTLTSFQWLADAPSGVELVPGLWSETDGTARVTARAAHALTDLTNGRSIDGTVTATLDDEESLSWVASDGPDGRRIVVELARRAGRYVIRTRDAEAPTLTGFTGVPAFEYRPDLVVEGRFEPYDEPVDERIGTAHPEVPGTHRSVGDVVFRLPGEDGDFRLRASQENTGTLAITFHDATNGVSTAPWRKVTVRRPRRDGTVILDFNRTVNYPSAFTPFGTCPAPVDGNVIGAAVEAGEKMPRP</sequence>
<comment type="caution">
    <text evidence="1">The sequence shown here is derived from an EMBL/GenBank/DDBJ whole genome shotgun (WGS) entry which is preliminary data.</text>
</comment>
<gene>
    <name evidence="1" type="ORF">D6T63_03100</name>
</gene>
<dbReference type="OrthoDB" id="5493262at2"/>